<dbReference type="Pfam" id="PF07727">
    <property type="entry name" value="RVT_2"/>
    <property type="match status" value="1"/>
</dbReference>
<gene>
    <name evidence="2" type="ORF">L195_g029890</name>
</gene>
<evidence type="ECO:0000259" key="1">
    <source>
        <dbReference type="Pfam" id="PF07727"/>
    </source>
</evidence>
<evidence type="ECO:0000313" key="2">
    <source>
        <dbReference type="EMBL" id="PNX73979.1"/>
    </source>
</evidence>
<dbReference type="STRING" id="57577.A0A2K3L618"/>
<dbReference type="InterPro" id="IPR043502">
    <property type="entry name" value="DNA/RNA_pol_sf"/>
</dbReference>
<dbReference type="AlphaFoldDB" id="A0A2K3L618"/>
<organism evidence="2 3">
    <name type="scientific">Trifolium pratense</name>
    <name type="common">Red clover</name>
    <dbReference type="NCBI Taxonomy" id="57577"/>
    <lineage>
        <taxon>Eukaryota</taxon>
        <taxon>Viridiplantae</taxon>
        <taxon>Streptophyta</taxon>
        <taxon>Embryophyta</taxon>
        <taxon>Tracheophyta</taxon>
        <taxon>Spermatophyta</taxon>
        <taxon>Magnoliopsida</taxon>
        <taxon>eudicotyledons</taxon>
        <taxon>Gunneridae</taxon>
        <taxon>Pentapetalae</taxon>
        <taxon>rosids</taxon>
        <taxon>fabids</taxon>
        <taxon>Fabales</taxon>
        <taxon>Fabaceae</taxon>
        <taxon>Papilionoideae</taxon>
        <taxon>50 kb inversion clade</taxon>
        <taxon>NPAAA clade</taxon>
        <taxon>Hologalegina</taxon>
        <taxon>IRL clade</taxon>
        <taxon>Trifolieae</taxon>
        <taxon>Trifolium</taxon>
    </lineage>
</organism>
<feature type="domain" description="Reverse transcriptase Ty1/copia-type" evidence="1">
    <location>
        <begin position="14"/>
        <end position="183"/>
    </location>
</feature>
<name>A0A2K3L618_TRIPR</name>
<sequence length="231" mass="26149">MWQNSLQSGYSLPSIYSWHIHQLDVNNAFLHGELQEAVYMQVPEGVTCAKPNQVCKLKNSLYGLKQASRKLYEKLSTLLIHEGYSQSSSDYSLFTMKNGLVFIVILVYVDDIIVTGTSMIEINRIKNILDLNFKIKDLGILKYFLGLEVAHSKQGITISQRKYCLDILQDTGLLGSKPVSTPLDPSIKLHQDSGKPYADITQYRRLIGRLLYLNTTRPDKSISPCSNHHTL</sequence>
<comment type="caution">
    <text evidence="2">The sequence shown here is derived from an EMBL/GenBank/DDBJ whole genome shotgun (WGS) entry which is preliminary data.</text>
</comment>
<proteinExistence type="predicted"/>
<reference evidence="2 3" key="1">
    <citation type="journal article" date="2014" name="Am. J. Bot.">
        <title>Genome assembly and annotation for red clover (Trifolium pratense; Fabaceae).</title>
        <authorList>
            <person name="Istvanek J."/>
            <person name="Jaros M."/>
            <person name="Krenek A."/>
            <person name="Repkova J."/>
        </authorList>
    </citation>
    <scope>NUCLEOTIDE SEQUENCE [LARGE SCALE GENOMIC DNA]</scope>
    <source>
        <strain evidence="3">cv. Tatra</strain>
        <tissue evidence="2">Young leaves</tissue>
    </source>
</reference>
<accession>A0A2K3L618</accession>
<reference evidence="2 3" key="2">
    <citation type="journal article" date="2017" name="Front. Plant Sci.">
        <title>Gene Classification and Mining of Molecular Markers Useful in Red Clover (Trifolium pratense) Breeding.</title>
        <authorList>
            <person name="Istvanek J."/>
            <person name="Dluhosova J."/>
            <person name="Dluhos P."/>
            <person name="Patkova L."/>
            <person name="Nedelnik J."/>
            <person name="Repkova J."/>
        </authorList>
    </citation>
    <scope>NUCLEOTIDE SEQUENCE [LARGE SCALE GENOMIC DNA]</scope>
    <source>
        <strain evidence="3">cv. Tatra</strain>
        <tissue evidence="2">Young leaves</tissue>
    </source>
</reference>
<dbReference type="InterPro" id="IPR013103">
    <property type="entry name" value="RVT_2"/>
</dbReference>
<dbReference type="Proteomes" id="UP000236291">
    <property type="component" value="Unassembled WGS sequence"/>
</dbReference>
<protein>
    <submittedName>
        <fullName evidence="2">Retrovirus-related Pol polyprotein from transposon TNT 1-94</fullName>
    </submittedName>
</protein>
<dbReference type="SUPFAM" id="SSF56672">
    <property type="entry name" value="DNA/RNA polymerases"/>
    <property type="match status" value="1"/>
</dbReference>
<evidence type="ECO:0000313" key="3">
    <source>
        <dbReference type="Proteomes" id="UP000236291"/>
    </source>
</evidence>
<dbReference type="EMBL" id="ASHM01026832">
    <property type="protein sequence ID" value="PNX73979.1"/>
    <property type="molecule type" value="Genomic_DNA"/>
</dbReference>